<keyword evidence="3" id="KW-0436">Ligase</keyword>
<evidence type="ECO:0000259" key="1">
    <source>
        <dbReference type="Pfam" id="PF00501"/>
    </source>
</evidence>
<dbReference type="Pfam" id="PF13193">
    <property type="entry name" value="AMP-binding_C"/>
    <property type="match status" value="1"/>
</dbReference>
<dbReference type="HOGENOM" id="CLU_000022_59_0_4"/>
<evidence type="ECO:0000313" key="3">
    <source>
        <dbReference type="EMBL" id="AGU48018.1"/>
    </source>
</evidence>
<proteinExistence type="predicted"/>
<dbReference type="OrthoDB" id="9766486at2"/>
<dbReference type="SUPFAM" id="SSF56801">
    <property type="entry name" value="Acetyl-CoA synthetase-like"/>
    <property type="match status" value="1"/>
</dbReference>
<feature type="domain" description="AMP-dependent synthetase/ligase" evidence="1">
    <location>
        <begin position="49"/>
        <end position="441"/>
    </location>
</feature>
<evidence type="ECO:0000313" key="4">
    <source>
        <dbReference type="Proteomes" id="UP000016223"/>
    </source>
</evidence>
<sequence>MTGSDKKIHASGAPFRPLLPVRSLADIRKLEETPLEEALTVRSTYEIFRNAGAAFGGKTALTFLRTGNPADAPIRWSYAELLARIHQTANMLHALGVGPQDAVAVLLPGCLEYHLALWGGEAAGIVQPLNPLLTDEKLVALMTAGRAKVLIAYGSDSESGMWSKAMRLRGQVPTLTTVLRVAPHDEAPGAAGALPGGVADFDALRAAQPSDRLVSGRDIAPTDIAAYFHTGGTTGAPKLARHSHGAQVFTAWASVQVAGMNEQGISINGYPLFHVAGVLPASLASLSAGMEVIIPTTSLLRNKEVLANYWKLVEKYRPTSLSAVPTVLAALANVPLNGADISSIGYCRTGAAVLSPELAARFERLFGLHVHESLGMTEMAGISTITPPGVDGPAGCVGFPLPYMRMRIVALDENGNASNRDLPSGEQGMVLFKSPNLFSGFVDPADNAKAFTADGWLATGDLGWIDGDGRLNLSGRSKDLIIRSGHNIDPKVIEDALGAHPAVQLCAAVGAPDAYAGELPVVFATLVPGASATEDELLVFTAARVDEAPAKPRSVIVIEHMPMTNVGKIYKPELRAMAASRVVAATVARVCGELGVAPAARPRVRSEGENLVQVRIDAEAAGALAAPLQAQIRTALEALPFKTQVLAE</sequence>
<gene>
    <name evidence="3" type="ORF">VAPA_1c08980</name>
</gene>
<dbReference type="NCBIfam" id="NF005714">
    <property type="entry name" value="PRK07529.1"/>
    <property type="match status" value="1"/>
</dbReference>
<reference evidence="3 4" key="1">
    <citation type="submission" date="2012-10" db="EMBL/GenBank/DDBJ databases">
        <title>Genome sequence of Variovorax paradoxus B4.</title>
        <authorList>
            <person name="Schuldes J."/>
            <person name="Brandt U."/>
            <person name="Hiessl S."/>
            <person name="Wuebbeler J.H."/>
            <person name="Thuermer A."/>
            <person name="Steinbuechel A."/>
            <person name="Daniel R."/>
        </authorList>
    </citation>
    <scope>NUCLEOTIDE SEQUENCE [LARGE SCALE GENOMIC DNA]</scope>
    <source>
        <strain evidence="3 4">B4</strain>
    </source>
</reference>
<dbReference type="PROSITE" id="PS00455">
    <property type="entry name" value="AMP_BINDING"/>
    <property type="match status" value="1"/>
</dbReference>
<dbReference type="GO" id="GO:0031956">
    <property type="term" value="F:medium-chain fatty acid-CoA ligase activity"/>
    <property type="evidence" value="ECO:0007669"/>
    <property type="project" value="TreeGrafter"/>
</dbReference>
<evidence type="ECO:0000259" key="2">
    <source>
        <dbReference type="Pfam" id="PF13193"/>
    </source>
</evidence>
<name>T1X616_VARPD</name>
<dbReference type="InterPro" id="IPR025110">
    <property type="entry name" value="AMP-bd_C"/>
</dbReference>
<dbReference type="Gene3D" id="3.30.300.30">
    <property type="match status" value="1"/>
</dbReference>
<dbReference type="PANTHER" id="PTHR43201">
    <property type="entry name" value="ACYL-COA SYNTHETASE"/>
    <property type="match status" value="1"/>
</dbReference>
<dbReference type="KEGG" id="vpd:VAPA_1c08980"/>
<dbReference type="PATRIC" id="fig|1246301.3.peg.915"/>
<organism evidence="3 4">
    <name type="scientific">Variovorax paradoxus B4</name>
    <dbReference type="NCBI Taxonomy" id="1246301"/>
    <lineage>
        <taxon>Bacteria</taxon>
        <taxon>Pseudomonadati</taxon>
        <taxon>Pseudomonadota</taxon>
        <taxon>Betaproteobacteria</taxon>
        <taxon>Burkholderiales</taxon>
        <taxon>Comamonadaceae</taxon>
        <taxon>Variovorax</taxon>
    </lineage>
</organism>
<dbReference type="InterPro" id="IPR020845">
    <property type="entry name" value="AMP-binding_CS"/>
</dbReference>
<dbReference type="InterPro" id="IPR000873">
    <property type="entry name" value="AMP-dep_synth/lig_dom"/>
</dbReference>
<dbReference type="InterPro" id="IPR042099">
    <property type="entry name" value="ANL_N_sf"/>
</dbReference>
<dbReference type="AlphaFoldDB" id="T1X616"/>
<accession>T1X616</accession>
<dbReference type="RefSeq" id="WP_021005567.1">
    <property type="nucleotide sequence ID" value="NC_022247.1"/>
</dbReference>
<dbReference type="InterPro" id="IPR045851">
    <property type="entry name" value="AMP-bd_C_sf"/>
</dbReference>
<protein>
    <submittedName>
        <fullName evidence="3">Putative acyl-CoA ligase</fullName>
    </submittedName>
</protein>
<dbReference type="Gene3D" id="3.40.50.12780">
    <property type="entry name" value="N-terminal domain of ligase-like"/>
    <property type="match status" value="1"/>
</dbReference>
<dbReference type="PANTHER" id="PTHR43201:SF32">
    <property type="entry name" value="2-SUCCINYLBENZOATE--COA LIGASE, CHLOROPLASTIC_PEROXISOMAL"/>
    <property type="match status" value="1"/>
</dbReference>
<dbReference type="Pfam" id="PF00501">
    <property type="entry name" value="AMP-binding"/>
    <property type="match status" value="1"/>
</dbReference>
<dbReference type="EMBL" id="CP003911">
    <property type="protein sequence ID" value="AGU48018.1"/>
    <property type="molecule type" value="Genomic_DNA"/>
</dbReference>
<dbReference type="Proteomes" id="UP000016223">
    <property type="component" value="Chromosome 1"/>
</dbReference>
<dbReference type="GO" id="GO:0006631">
    <property type="term" value="P:fatty acid metabolic process"/>
    <property type="evidence" value="ECO:0007669"/>
    <property type="project" value="TreeGrafter"/>
</dbReference>
<feature type="domain" description="AMP-binding enzyme C-terminal" evidence="2">
    <location>
        <begin position="493"/>
        <end position="568"/>
    </location>
</feature>